<dbReference type="InterPro" id="IPR041988">
    <property type="entry name" value="Ribosomal_uL24_KOW"/>
</dbReference>
<comment type="similarity">
    <text evidence="1">Belongs to the universal ribosomal protein uL24 family.</text>
</comment>
<dbReference type="InterPro" id="IPR003256">
    <property type="entry name" value="Ribosomal_uL24"/>
</dbReference>
<dbReference type="GO" id="GO:0005840">
    <property type="term" value="C:ribosome"/>
    <property type="evidence" value="ECO:0007669"/>
    <property type="project" value="UniProtKB-KW"/>
</dbReference>
<dbReference type="InterPro" id="IPR057264">
    <property type="entry name" value="Ribosomal_uL24_C"/>
</dbReference>
<feature type="domain" description="KOW" evidence="4">
    <location>
        <begin position="68"/>
        <end position="95"/>
    </location>
</feature>
<dbReference type="NCBIfam" id="TIGR01079">
    <property type="entry name" value="rplX_bact"/>
    <property type="match status" value="1"/>
</dbReference>
<comment type="caution">
    <text evidence="5">The sequence shown here is derived from an EMBL/GenBank/DDBJ whole genome shotgun (WGS) entry which is preliminary data.</text>
</comment>
<dbReference type="GO" id="GO:0006412">
    <property type="term" value="P:translation"/>
    <property type="evidence" value="ECO:0007669"/>
    <property type="project" value="InterPro"/>
</dbReference>
<dbReference type="EMBL" id="CM026428">
    <property type="protein sequence ID" value="KAG0566583.1"/>
    <property type="molecule type" value="Genomic_DNA"/>
</dbReference>
<dbReference type="GO" id="GO:0003723">
    <property type="term" value="F:RNA binding"/>
    <property type="evidence" value="ECO:0007669"/>
    <property type="project" value="InterPro"/>
</dbReference>
<reference evidence="5" key="1">
    <citation type="submission" date="2020-06" db="EMBL/GenBank/DDBJ databases">
        <title>WGS assembly of Ceratodon purpureus strain R40.</title>
        <authorList>
            <person name="Carey S.B."/>
            <person name="Jenkins J."/>
            <person name="Shu S."/>
            <person name="Lovell J.T."/>
            <person name="Sreedasyam A."/>
            <person name="Maumus F."/>
            <person name="Tiley G.P."/>
            <person name="Fernandez-Pozo N."/>
            <person name="Barry K."/>
            <person name="Chen C."/>
            <person name="Wang M."/>
            <person name="Lipzen A."/>
            <person name="Daum C."/>
            <person name="Saski C.A."/>
            <person name="Payton A.C."/>
            <person name="Mcbreen J.C."/>
            <person name="Conrad R.E."/>
            <person name="Kollar L.M."/>
            <person name="Olsson S."/>
            <person name="Huttunen S."/>
            <person name="Landis J.B."/>
            <person name="Wickett N.J."/>
            <person name="Johnson M.G."/>
            <person name="Rensing S.A."/>
            <person name="Grimwood J."/>
            <person name="Schmutz J."/>
            <person name="Mcdaniel S.F."/>
        </authorList>
    </citation>
    <scope>NUCLEOTIDE SEQUENCE</scope>
    <source>
        <strain evidence="5">R40</strain>
    </source>
</reference>
<dbReference type="GO" id="GO:0003735">
    <property type="term" value="F:structural constituent of ribosome"/>
    <property type="evidence" value="ECO:0007669"/>
    <property type="project" value="InterPro"/>
</dbReference>
<gene>
    <name evidence="5" type="ORF">KC19_7G074600</name>
</gene>
<dbReference type="InterPro" id="IPR014722">
    <property type="entry name" value="Rib_uL2_dom2"/>
</dbReference>
<dbReference type="Pfam" id="PF17136">
    <property type="entry name" value="ribosomal_L24"/>
    <property type="match status" value="1"/>
</dbReference>
<dbReference type="CDD" id="cd06089">
    <property type="entry name" value="KOW_RPL26"/>
    <property type="match status" value="1"/>
</dbReference>
<evidence type="ECO:0000256" key="2">
    <source>
        <dbReference type="ARBA" id="ARBA00022980"/>
    </source>
</evidence>
<name>A0A8T0H5K4_CERPU</name>
<keyword evidence="3" id="KW-0687">Ribonucleoprotein</keyword>
<dbReference type="HAMAP" id="MF_01326_B">
    <property type="entry name" value="Ribosomal_uL24_B"/>
    <property type="match status" value="1"/>
</dbReference>
<keyword evidence="2" id="KW-0689">Ribosomal protein</keyword>
<keyword evidence="6" id="KW-1185">Reference proteome</keyword>
<dbReference type="Proteomes" id="UP000822688">
    <property type="component" value="Chromosome 7"/>
</dbReference>
<evidence type="ECO:0000256" key="3">
    <source>
        <dbReference type="ARBA" id="ARBA00023274"/>
    </source>
</evidence>
<dbReference type="SUPFAM" id="SSF50104">
    <property type="entry name" value="Translation proteins SH3-like domain"/>
    <property type="match status" value="1"/>
</dbReference>
<organism evidence="5 6">
    <name type="scientific">Ceratodon purpureus</name>
    <name type="common">Fire moss</name>
    <name type="synonym">Dicranum purpureum</name>
    <dbReference type="NCBI Taxonomy" id="3225"/>
    <lineage>
        <taxon>Eukaryota</taxon>
        <taxon>Viridiplantae</taxon>
        <taxon>Streptophyta</taxon>
        <taxon>Embryophyta</taxon>
        <taxon>Bryophyta</taxon>
        <taxon>Bryophytina</taxon>
        <taxon>Bryopsida</taxon>
        <taxon>Dicranidae</taxon>
        <taxon>Pseudoditrichales</taxon>
        <taxon>Ditrichaceae</taxon>
        <taxon>Ceratodon</taxon>
    </lineage>
</organism>
<proteinExistence type="inferred from homology"/>
<evidence type="ECO:0000259" key="4">
    <source>
        <dbReference type="SMART" id="SM00739"/>
    </source>
</evidence>
<dbReference type="Pfam" id="PF00467">
    <property type="entry name" value="KOW"/>
    <property type="match status" value="1"/>
</dbReference>
<sequence length="185" mass="20544">MAMALQSPALHLSHDSLSNGFLGITLNAPQRPNSQAAPKLGTNIRMAIKRWERKEVKENSLPVVKKLHVKIGDTVKVIAGHDKGKISTVTQLYTHNSKIMLKDVNLKTKHVKGKAEGETGQIVQVEAPIHSSNVMLYSKTAKVASRVGHKTLEDGSRVRYLLKTGEVIDSAEEWKKVHKKEEKKE</sequence>
<protein>
    <recommendedName>
        <fullName evidence="4">KOW domain-containing protein</fullName>
    </recommendedName>
</protein>
<evidence type="ECO:0000313" key="5">
    <source>
        <dbReference type="EMBL" id="KAG0566583.1"/>
    </source>
</evidence>
<dbReference type="InterPro" id="IPR008991">
    <property type="entry name" value="Translation_prot_SH3-like_sf"/>
</dbReference>
<dbReference type="SMART" id="SM00739">
    <property type="entry name" value="KOW"/>
    <property type="match status" value="1"/>
</dbReference>
<accession>A0A8T0H5K4</accession>
<dbReference type="Gene3D" id="2.30.30.30">
    <property type="match status" value="1"/>
</dbReference>
<dbReference type="AlphaFoldDB" id="A0A8T0H5K4"/>
<dbReference type="GO" id="GO:1990904">
    <property type="term" value="C:ribonucleoprotein complex"/>
    <property type="evidence" value="ECO:0007669"/>
    <property type="project" value="UniProtKB-KW"/>
</dbReference>
<dbReference type="InterPro" id="IPR005824">
    <property type="entry name" value="KOW"/>
</dbReference>
<evidence type="ECO:0000256" key="1">
    <source>
        <dbReference type="ARBA" id="ARBA00010618"/>
    </source>
</evidence>
<evidence type="ECO:0000313" key="6">
    <source>
        <dbReference type="Proteomes" id="UP000822688"/>
    </source>
</evidence>
<dbReference type="PANTHER" id="PTHR12903">
    <property type="entry name" value="MITOCHONDRIAL RIBOSOMAL PROTEIN L24"/>
    <property type="match status" value="1"/>
</dbReference>